<dbReference type="InterPro" id="IPR051689">
    <property type="entry name" value="Sterol_desaturase/TMEM195"/>
</dbReference>
<dbReference type="PANTHER" id="PTHR21624">
    <property type="entry name" value="STEROL DESATURASE-RELATED PROTEIN"/>
    <property type="match status" value="1"/>
</dbReference>
<reference evidence="9" key="1">
    <citation type="submission" date="2021-05" db="EMBL/GenBank/DDBJ databases">
        <authorList>
            <person name="Pietrasiak N."/>
            <person name="Ward R."/>
            <person name="Stajich J.E."/>
            <person name="Kurbessoian T."/>
        </authorList>
    </citation>
    <scope>NUCLEOTIDE SEQUENCE</scope>
    <source>
        <strain evidence="9">GSE-NOS-MK-12-04C</strain>
    </source>
</reference>
<gene>
    <name evidence="9" type="ORF">KME60_21790</name>
</gene>
<keyword evidence="4" id="KW-0560">Oxidoreductase</keyword>
<evidence type="ECO:0000256" key="1">
    <source>
        <dbReference type="ARBA" id="ARBA00004127"/>
    </source>
</evidence>
<sequence>MDWESLAVISSVFLFGFLENLFPFFNFKQSFQSKTDTNLILGIVNLTASSLTTALLLNWVWQQSIWQGFFHWIKSPLLGIALSFLLLDAYMYIWHRWMHTIPIAWHFHKVHHTEVSMNTSTAYRFHPVEAIASNIPKLFLVLLFGITPRYLLFYETLLAIELIFHHSNWAIPRQIDKFLSYIIVTPNCHRVHHSESLKESQSNYASFLSIWDRLFNSYYYPQYPDKIKLGLHESYQKFNSLSLLMLPFAKKF</sequence>
<dbReference type="GO" id="GO:0012505">
    <property type="term" value="C:endomembrane system"/>
    <property type="evidence" value="ECO:0007669"/>
    <property type="project" value="UniProtKB-SubCell"/>
</dbReference>
<name>A0A951UUT9_9CYAN</name>
<feature type="transmembrane region" description="Helical" evidence="7">
    <location>
        <begin position="73"/>
        <end position="93"/>
    </location>
</feature>
<dbReference type="EMBL" id="JAHHGZ010000026">
    <property type="protein sequence ID" value="MBW4669971.1"/>
    <property type="molecule type" value="Genomic_DNA"/>
</dbReference>
<evidence type="ECO:0000313" key="10">
    <source>
        <dbReference type="Proteomes" id="UP000729701"/>
    </source>
</evidence>
<dbReference type="GO" id="GO:0006643">
    <property type="term" value="P:membrane lipid metabolic process"/>
    <property type="evidence" value="ECO:0007669"/>
    <property type="project" value="TreeGrafter"/>
</dbReference>
<dbReference type="AlphaFoldDB" id="A0A951UUT9"/>
<dbReference type="PANTHER" id="PTHR21624:SF1">
    <property type="entry name" value="ALKYLGLYCEROL MONOOXYGENASE"/>
    <property type="match status" value="1"/>
</dbReference>
<evidence type="ECO:0000256" key="5">
    <source>
        <dbReference type="ARBA" id="ARBA00023098"/>
    </source>
</evidence>
<dbReference type="GO" id="GO:0008610">
    <property type="term" value="P:lipid biosynthetic process"/>
    <property type="evidence" value="ECO:0007669"/>
    <property type="project" value="InterPro"/>
</dbReference>
<dbReference type="GO" id="GO:0016020">
    <property type="term" value="C:membrane"/>
    <property type="evidence" value="ECO:0007669"/>
    <property type="project" value="GOC"/>
</dbReference>
<proteinExistence type="predicted"/>
<organism evidence="9 10">
    <name type="scientific">Cyanomargarita calcarea GSE-NOS-MK-12-04C</name>
    <dbReference type="NCBI Taxonomy" id="2839659"/>
    <lineage>
        <taxon>Bacteria</taxon>
        <taxon>Bacillati</taxon>
        <taxon>Cyanobacteriota</taxon>
        <taxon>Cyanophyceae</taxon>
        <taxon>Nostocales</taxon>
        <taxon>Cyanomargaritaceae</taxon>
        <taxon>Cyanomargarita</taxon>
    </lineage>
</organism>
<comment type="caution">
    <text evidence="9">The sequence shown here is derived from an EMBL/GenBank/DDBJ whole genome shotgun (WGS) entry which is preliminary data.</text>
</comment>
<dbReference type="Pfam" id="PF04116">
    <property type="entry name" value="FA_hydroxylase"/>
    <property type="match status" value="1"/>
</dbReference>
<keyword evidence="2 7" id="KW-0812">Transmembrane</keyword>
<feature type="domain" description="Fatty acid hydroxylase" evidence="8">
    <location>
        <begin position="81"/>
        <end position="216"/>
    </location>
</feature>
<reference evidence="9" key="2">
    <citation type="journal article" date="2022" name="Microbiol. Resour. Announc.">
        <title>Metagenome Sequencing to Explore Phylogenomics of Terrestrial Cyanobacteria.</title>
        <authorList>
            <person name="Ward R.D."/>
            <person name="Stajich J.E."/>
            <person name="Johansen J.R."/>
            <person name="Huntemann M."/>
            <person name="Clum A."/>
            <person name="Foster B."/>
            <person name="Foster B."/>
            <person name="Roux S."/>
            <person name="Palaniappan K."/>
            <person name="Varghese N."/>
            <person name="Mukherjee S."/>
            <person name="Reddy T.B.K."/>
            <person name="Daum C."/>
            <person name="Copeland A."/>
            <person name="Chen I.A."/>
            <person name="Ivanova N.N."/>
            <person name="Kyrpides N.C."/>
            <person name="Shapiro N."/>
            <person name="Eloe-Fadrosh E.A."/>
            <person name="Pietrasiak N."/>
        </authorList>
    </citation>
    <scope>NUCLEOTIDE SEQUENCE</scope>
    <source>
        <strain evidence="9">GSE-NOS-MK-12-04C</strain>
    </source>
</reference>
<dbReference type="Proteomes" id="UP000729701">
    <property type="component" value="Unassembled WGS sequence"/>
</dbReference>
<dbReference type="InterPro" id="IPR006694">
    <property type="entry name" value="Fatty_acid_hydroxylase"/>
</dbReference>
<dbReference type="GO" id="GO:0050479">
    <property type="term" value="F:glyceryl-ether monooxygenase activity"/>
    <property type="evidence" value="ECO:0007669"/>
    <property type="project" value="TreeGrafter"/>
</dbReference>
<dbReference type="GO" id="GO:0005506">
    <property type="term" value="F:iron ion binding"/>
    <property type="evidence" value="ECO:0007669"/>
    <property type="project" value="InterPro"/>
</dbReference>
<evidence type="ECO:0000256" key="4">
    <source>
        <dbReference type="ARBA" id="ARBA00023002"/>
    </source>
</evidence>
<comment type="subcellular location">
    <subcellularLocation>
        <location evidence="1">Endomembrane system</location>
        <topology evidence="1">Multi-pass membrane protein</topology>
    </subcellularLocation>
</comment>
<evidence type="ECO:0000256" key="7">
    <source>
        <dbReference type="SAM" id="Phobius"/>
    </source>
</evidence>
<accession>A0A951UUT9</accession>
<protein>
    <submittedName>
        <fullName evidence="9">Sterol desaturase family protein</fullName>
    </submittedName>
</protein>
<keyword evidence="6 7" id="KW-0472">Membrane</keyword>
<feature type="transmembrane region" description="Helical" evidence="7">
    <location>
        <begin position="39"/>
        <end position="61"/>
    </location>
</feature>
<feature type="transmembrane region" description="Helical" evidence="7">
    <location>
        <begin position="6"/>
        <end position="27"/>
    </location>
</feature>
<evidence type="ECO:0000256" key="2">
    <source>
        <dbReference type="ARBA" id="ARBA00022692"/>
    </source>
</evidence>
<evidence type="ECO:0000256" key="3">
    <source>
        <dbReference type="ARBA" id="ARBA00022989"/>
    </source>
</evidence>
<keyword evidence="5" id="KW-0443">Lipid metabolism</keyword>
<evidence type="ECO:0000256" key="6">
    <source>
        <dbReference type="ARBA" id="ARBA00023136"/>
    </source>
</evidence>
<keyword evidence="3 7" id="KW-1133">Transmembrane helix</keyword>
<evidence type="ECO:0000313" key="9">
    <source>
        <dbReference type="EMBL" id="MBW4669971.1"/>
    </source>
</evidence>
<evidence type="ECO:0000259" key="8">
    <source>
        <dbReference type="Pfam" id="PF04116"/>
    </source>
</evidence>